<reference evidence="1" key="1">
    <citation type="submission" date="2017-02" db="EMBL/GenBank/DDBJ databases">
        <authorList>
            <person name="Regsiter A."/>
            <person name="William W."/>
        </authorList>
    </citation>
    <scope>NUCLEOTIDE SEQUENCE</scope>
    <source>
        <strain evidence="1">Bib</strain>
    </source>
</reference>
<evidence type="ECO:0000313" key="1">
    <source>
        <dbReference type="EMBL" id="SLM15374.1"/>
    </source>
</evidence>
<protein>
    <recommendedName>
        <fullName evidence="2">Transposase</fullName>
    </recommendedName>
</protein>
<proteinExistence type="predicted"/>
<accession>A0A3P3XLA6</accession>
<gene>
    <name evidence="1" type="ORF">SPIROBIBN47_410063</name>
</gene>
<name>A0A3P3XLA6_9SPIR</name>
<organism evidence="1">
    <name type="scientific">uncultured spirochete</name>
    <dbReference type="NCBI Taxonomy" id="156406"/>
    <lineage>
        <taxon>Bacteria</taxon>
        <taxon>Pseudomonadati</taxon>
        <taxon>Spirochaetota</taxon>
        <taxon>Spirochaetia</taxon>
        <taxon>Spirochaetales</taxon>
        <taxon>environmental samples</taxon>
    </lineage>
</organism>
<dbReference type="AlphaFoldDB" id="A0A3P3XLA6"/>
<evidence type="ECO:0008006" key="2">
    <source>
        <dbReference type="Google" id="ProtNLM"/>
    </source>
</evidence>
<sequence>MGLSMKERQRIIAETATRYREASKKEKGRILNELTALTGYNRLYAMHLLTW</sequence>
<dbReference type="EMBL" id="FWDM01000036">
    <property type="protein sequence ID" value="SLM15374.1"/>
    <property type="molecule type" value="Genomic_DNA"/>
</dbReference>